<reference evidence="1" key="1">
    <citation type="submission" date="2018-02" db="EMBL/GenBank/DDBJ databases">
        <title>Rhizophora mucronata_Transcriptome.</title>
        <authorList>
            <person name="Meera S.P."/>
            <person name="Sreeshan A."/>
            <person name="Augustine A."/>
        </authorList>
    </citation>
    <scope>NUCLEOTIDE SEQUENCE</scope>
    <source>
        <tissue evidence="1">Leaf</tissue>
    </source>
</reference>
<sequence length="66" mass="7236">MTPFMFTPSSMTSLHSSSPMFHIANSCAAGHNIGKENSKRVESSMQMVVTKERFQLSGRETEVAGN</sequence>
<name>A0A2P2MLG2_RHIMU</name>
<evidence type="ECO:0000313" key="1">
    <source>
        <dbReference type="EMBL" id="MBX31054.1"/>
    </source>
</evidence>
<accession>A0A2P2MLG2</accession>
<dbReference type="AlphaFoldDB" id="A0A2P2MLG2"/>
<proteinExistence type="predicted"/>
<dbReference type="EMBL" id="GGEC01050570">
    <property type="protein sequence ID" value="MBX31054.1"/>
    <property type="molecule type" value="Transcribed_RNA"/>
</dbReference>
<organism evidence="1">
    <name type="scientific">Rhizophora mucronata</name>
    <name type="common">Asiatic mangrove</name>
    <dbReference type="NCBI Taxonomy" id="61149"/>
    <lineage>
        <taxon>Eukaryota</taxon>
        <taxon>Viridiplantae</taxon>
        <taxon>Streptophyta</taxon>
        <taxon>Embryophyta</taxon>
        <taxon>Tracheophyta</taxon>
        <taxon>Spermatophyta</taxon>
        <taxon>Magnoliopsida</taxon>
        <taxon>eudicotyledons</taxon>
        <taxon>Gunneridae</taxon>
        <taxon>Pentapetalae</taxon>
        <taxon>rosids</taxon>
        <taxon>fabids</taxon>
        <taxon>Malpighiales</taxon>
        <taxon>Rhizophoraceae</taxon>
        <taxon>Rhizophora</taxon>
    </lineage>
</organism>
<protein>
    <submittedName>
        <fullName evidence="1">Uncharacterized protein</fullName>
    </submittedName>
</protein>